<dbReference type="Pfam" id="PF04072">
    <property type="entry name" value="LCM"/>
    <property type="match status" value="1"/>
</dbReference>
<evidence type="ECO:0000256" key="4">
    <source>
        <dbReference type="RuleBase" id="RU362030"/>
    </source>
</evidence>
<dbReference type="InterPro" id="IPR011610">
    <property type="entry name" value="SAM_mthyl_Trfase_ML2640-like"/>
</dbReference>
<reference evidence="5 6" key="1">
    <citation type="submission" date="2019-10" db="EMBL/GenBank/DDBJ databases">
        <title>Pseudomonas dajingensis sp. nov., isolated from the profound head ulcers of farmed Murray cod (Maccullochella peelii peelii).</title>
        <authorList>
            <person name="Liu Y."/>
        </authorList>
    </citation>
    <scope>NUCLEOTIDE SEQUENCE [LARGE SCALE GENOMIC DNA]</scope>
    <source>
        <strain evidence="5 6">MC042</strain>
    </source>
</reference>
<evidence type="ECO:0000256" key="3">
    <source>
        <dbReference type="ARBA" id="ARBA00022679"/>
    </source>
</evidence>
<proteinExistence type="inferred from homology"/>
<dbReference type="InterPro" id="IPR007213">
    <property type="entry name" value="Ppm1/Ppm2/Tcmp"/>
</dbReference>
<sequence>MQNATASWTAIYTSIARAAHQVLDQHPKVVDDPVVVGLVEGSSAAQIQARADDFQGPVQCLARALFVMRNRLAEDELHRAVAAGAGQYLMLGAGLDTFAYRQPDWARGIRLIEVDHPASQACKRDYLHAARIGIPRNLSFCAMDFERMTLRQGLETVGFDPQVPAFLSWLGVTQYLERAAIQRTLEDVLALPVGSGLVMSFIIKDPGLDGLDQEAVQVFSSLAAARGEPWISRFDPGQLQHWLLELGFAEALLVAPAELEQRYFAGRTDRLRAPVFEQLVIARV</sequence>
<accession>A0A7X1U4N5</accession>
<dbReference type="GO" id="GO:0008168">
    <property type="term" value="F:methyltransferase activity"/>
    <property type="evidence" value="ECO:0007669"/>
    <property type="project" value="UniProtKB-UniRule"/>
</dbReference>
<dbReference type="Proteomes" id="UP000486534">
    <property type="component" value="Unassembled WGS sequence"/>
</dbReference>
<keyword evidence="4" id="KW-0949">S-adenosyl-L-methionine</keyword>
<dbReference type="SUPFAM" id="SSF53335">
    <property type="entry name" value="S-adenosyl-L-methionine-dependent methyltransferases"/>
    <property type="match status" value="1"/>
</dbReference>
<dbReference type="PANTHER" id="PTHR43619">
    <property type="entry name" value="S-ADENOSYL-L-METHIONINE-DEPENDENT METHYLTRANSFERASE YKTD-RELATED"/>
    <property type="match status" value="1"/>
</dbReference>
<keyword evidence="2 4" id="KW-0489">Methyltransferase</keyword>
<gene>
    <name evidence="5" type="ORF">GDH07_13595</name>
</gene>
<keyword evidence="3 5" id="KW-0808">Transferase</keyword>
<evidence type="ECO:0000313" key="6">
    <source>
        <dbReference type="Proteomes" id="UP000486534"/>
    </source>
</evidence>
<organism evidence="5 6">
    <name type="scientific">Pseudomonas piscis</name>
    <dbReference type="NCBI Taxonomy" id="2614538"/>
    <lineage>
        <taxon>Bacteria</taxon>
        <taxon>Pseudomonadati</taxon>
        <taxon>Pseudomonadota</taxon>
        <taxon>Gammaproteobacteria</taxon>
        <taxon>Pseudomonadales</taxon>
        <taxon>Pseudomonadaceae</taxon>
        <taxon>Pseudomonas</taxon>
    </lineage>
</organism>
<dbReference type="PANTHER" id="PTHR43619:SF2">
    <property type="entry name" value="S-ADENOSYL-L-METHIONINE-DEPENDENT METHYLTRANSFERASES SUPERFAMILY PROTEIN"/>
    <property type="match status" value="1"/>
</dbReference>
<evidence type="ECO:0000313" key="5">
    <source>
        <dbReference type="EMBL" id="MQA54344.1"/>
    </source>
</evidence>
<comment type="similarity">
    <text evidence="1 4">Belongs to the UPF0677 family.</text>
</comment>
<comment type="caution">
    <text evidence="5">The sequence shown here is derived from an EMBL/GenBank/DDBJ whole genome shotgun (WGS) entry which is preliminary data.</text>
</comment>
<dbReference type="AlphaFoldDB" id="A0A7X1U4N5"/>
<dbReference type="EC" id="2.1.1.-" evidence="4"/>
<comment type="function">
    <text evidence="4">Exhibits S-adenosyl-L-methionine-dependent methyltransferase activity.</text>
</comment>
<dbReference type="GO" id="GO:0032259">
    <property type="term" value="P:methylation"/>
    <property type="evidence" value="ECO:0007669"/>
    <property type="project" value="UniProtKB-KW"/>
</dbReference>
<dbReference type="EMBL" id="WHUV01000002">
    <property type="protein sequence ID" value="MQA54344.1"/>
    <property type="molecule type" value="Genomic_DNA"/>
</dbReference>
<evidence type="ECO:0000256" key="1">
    <source>
        <dbReference type="ARBA" id="ARBA00008138"/>
    </source>
</evidence>
<dbReference type="NCBIfam" id="TIGR00027">
    <property type="entry name" value="mthyl_TIGR00027"/>
    <property type="match status" value="1"/>
</dbReference>
<dbReference type="InterPro" id="IPR029063">
    <property type="entry name" value="SAM-dependent_MTases_sf"/>
</dbReference>
<name>A0A7X1U4N5_9PSED</name>
<dbReference type="RefSeq" id="WP_085653255.1">
    <property type="nucleotide sequence ID" value="NZ_WHUV01000002.1"/>
</dbReference>
<protein>
    <recommendedName>
        <fullName evidence="4">S-adenosyl-L-methionine-dependent methyltransferase</fullName>
        <ecNumber evidence="4">2.1.1.-</ecNumber>
    </recommendedName>
</protein>
<dbReference type="Gene3D" id="3.40.50.150">
    <property type="entry name" value="Vaccinia Virus protein VP39"/>
    <property type="match status" value="1"/>
</dbReference>
<evidence type="ECO:0000256" key="2">
    <source>
        <dbReference type="ARBA" id="ARBA00022603"/>
    </source>
</evidence>